<reference evidence="1 2" key="1">
    <citation type="journal article" date="2021" name="Elife">
        <title>Chloroplast acquisition without the gene transfer in kleptoplastic sea slugs, Plakobranchus ocellatus.</title>
        <authorList>
            <person name="Maeda T."/>
            <person name="Takahashi S."/>
            <person name="Yoshida T."/>
            <person name="Shimamura S."/>
            <person name="Takaki Y."/>
            <person name="Nagai Y."/>
            <person name="Toyoda A."/>
            <person name="Suzuki Y."/>
            <person name="Arimoto A."/>
            <person name="Ishii H."/>
            <person name="Satoh N."/>
            <person name="Nishiyama T."/>
            <person name="Hasebe M."/>
            <person name="Maruyama T."/>
            <person name="Minagawa J."/>
            <person name="Obokata J."/>
            <person name="Shigenobu S."/>
        </authorList>
    </citation>
    <scope>NUCLEOTIDE SEQUENCE [LARGE SCALE GENOMIC DNA]</scope>
</reference>
<dbReference type="Proteomes" id="UP000762676">
    <property type="component" value="Unassembled WGS sequence"/>
</dbReference>
<evidence type="ECO:0000313" key="2">
    <source>
        <dbReference type="Proteomes" id="UP000762676"/>
    </source>
</evidence>
<dbReference type="EMBL" id="BMAT01010809">
    <property type="protein sequence ID" value="GFR61201.1"/>
    <property type="molecule type" value="Genomic_DNA"/>
</dbReference>
<evidence type="ECO:0000313" key="1">
    <source>
        <dbReference type="EMBL" id="GFR61201.1"/>
    </source>
</evidence>
<sequence>MVLFLRTPMSQDFHGPRQQVNVTPGARYAFKAYIQLIDGLHNQHYEKAVVKIRFTWKDDGSRTNFLVAKQPNLSSASGWVLLGSDFAIPNREFTKAILYIMGPSPQVDFYFDDASLKEIPENLDWKSEANARIEQLRKSNLHLEFNIGPNFDRRDLMVQVCIPQKYIPKLQVR</sequence>
<gene>
    <name evidence="1" type="ORF">ElyMa_005428600</name>
</gene>
<protein>
    <submittedName>
        <fullName evidence="1">Beta-xylanase</fullName>
    </submittedName>
</protein>
<accession>A0AAV4EKA0</accession>
<proteinExistence type="predicted"/>
<dbReference type="InterPro" id="IPR008979">
    <property type="entry name" value="Galactose-bd-like_sf"/>
</dbReference>
<dbReference type="SUPFAM" id="SSF49785">
    <property type="entry name" value="Galactose-binding domain-like"/>
    <property type="match status" value="1"/>
</dbReference>
<dbReference type="AlphaFoldDB" id="A0AAV4EKA0"/>
<dbReference type="Gene3D" id="2.60.120.260">
    <property type="entry name" value="Galactose-binding domain-like"/>
    <property type="match status" value="1"/>
</dbReference>
<name>A0AAV4EKA0_9GAST</name>
<keyword evidence="2" id="KW-1185">Reference proteome</keyword>
<organism evidence="1 2">
    <name type="scientific">Elysia marginata</name>
    <dbReference type="NCBI Taxonomy" id="1093978"/>
    <lineage>
        <taxon>Eukaryota</taxon>
        <taxon>Metazoa</taxon>
        <taxon>Spiralia</taxon>
        <taxon>Lophotrochozoa</taxon>
        <taxon>Mollusca</taxon>
        <taxon>Gastropoda</taxon>
        <taxon>Heterobranchia</taxon>
        <taxon>Euthyneura</taxon>
        <taxon>Panpulmonata</taxon>
        <taxon>Sacoglossa</taxon>
        <taxon>Placobranchoidea</taxon>
        <taxon>Plakobranchidae</taxon>
        <taxon>Elysia</taxon>
    </lineage>
</organism>
<comment type="caution">
    <text evidence="1">The sequence shown here is derived from an EMBL/GenBank/DDBJ whole genome shotgun (WGS) entry which is preliminary data.</text>
</comment>